<dbReference type="InterPro" id="IPR036736">
    <property type="entry name" value="ACP-like_sf"/>
</dbReference>
<dbReference type="SUPFAM" id="SSF56801">
    <property type="entry name" value="Acetyl-CoA synthetase-like"/>
    <property type="match status" value="1"/>
</dbReference>
<comment type="caution">
    <text evidence="5">The sequence shown here is derived from an EMBL/GenBank/DDBJ whole genome shotgun (WGS) entry which is preliminary data.</text>
</comment>
<evidence type="ECO:0000256" key="2">
    <source>
        <dbReference type="ARBA" id="ARBA00022450"/>
    </source>
</evidence>
<organism evidence="5">
    <name type="scientific">Symploca sp. SIO1C4</name>
    <dbReference type="NCBI Taxonomy" id="2607765"/>
    <lineage>
        <taxon>Bacteria</taxon>
        <taxon>Bacillati</taxon>
        <taxon>Cyanobacteriota</taxon>
        <taxon>Cyanophyceae</taxon>
        <taxon>Coleofasciculales</taxon>
        <taxon>Coleofasciculaceae</taxon>
        <taxon>Symploca</taxon>
    </lineage>
</organism>
<proteinExistence type="inferred from homology"/>
<dbReference type="InterPro" id="IPR025110">
    <property type="entry name" value="AMP-bd_C"/>
</dbReference>
<dbReference type="GO" id="GO:0006633">
    <property type="term" value="P:fatty acid biosynthetic process"/>
    <property type="evidence" value="ECO:0007669"/>
    <property type="project" value="TreeGrafter"/>
</dbReference>
<dbReference type="PANTHER" id="PTHR22754">
    <property type="entry name" value="DISCO-INTERACTING PROTEIN 2 DIP2 -RELATED"/>
    <property type="match status" value="1"/>
</dbReference>
<dbReference type="GO" id="GO:0005886">
    <property type="term" value="C:plasma membrane"/>
    <property type="evidence" value="ECO:0007669"/>
    <property type="project" value="TreeGrafter"/>
</dbReference>
<reference evidence="5" key="1">
    <citation type="submission" date="2019-11" db="EMBL/GenBank/DDBJ databases">
        <title>Genomic insights into an expanded diversity of filamentous marine cyanobacteria reveals the extraordinary biosynthetic potential of Moorea and Okeania.</title>
        <authorList>
            <person name="Ferreira Leao T."/>
            <person name="Wang M."/>
            <person name="Moss N."/>
            <person name="Da Silva R."/>
            <person name="Sanders J."/>
            <person name="Nurk S."/>
            <person name="Gurevich A."/>
            <person name="Humphrey G."/>
            <person name="Reher R."/>
            <person name="Zhu Q."/>
            <person name="Belda-Ferre P."/>
            <person name="Glukhov E."/>
            <person name="Rex R."/>
            <person name="Dorrestein P.C."/>
            <person name="Knight R."/>
            <person name="Pevzner P."/>
            <person name="Gerwick W.H."/>
            <person name="Gerwick L."/>
        </authorList>
    </citation>
    <scope>NUCLEOTIDE SEQUENCE</scope>
    <source>
        <strain evidence="5">SIO1C4</strain>
    </source>
</reference>
<dbReference type="InterPro" id="IPR009081">
    <property type="entry name" value="PP-bd_ACP"/>
</dbReference>
<gene>
    <name evidence="5" type="ORF">F6J89_33960</name>
</gene>
<dbReference type="Gene3D" id="3.30.300.30">
    <property type="match status" value="1"/>
</dbReference>
<dbReference type="Gene3D" id="1.10.1200.10">
    <property type="entry name" value="ACP-like"/>
    <property type="match status" value="1"/>
</dbReference>
<evidence type="ECO:0000259" key="4">
    <source>
        <dbReference type="PROSITE" id="PS50075"/>
    </source>
</evidence>
<dbReference type="SMART" id="SM00823">
    <property type="entry name" value="PKS_PP"/>
    <property type="match status" value="1"/>
</dbReference>
<dbReference type="PANTHER" id="PTHR22754:SF32">
    <property type="entry name" value="DISCO-INTERACTING PROTEIN 2"/>
    <property type="match status" value="1"/>
</dbReference>
<protein>
    <submittedName>
        <fullName evidence="5">AMP-binding protein</fullName>
    </submittedName>
</protein>
<dbReference type="Pfam" id="PF00550">
    <property type="entry name" value="PP-binding"/>
    <property type="match status" value="1"/>
</dbReference>
<evidence type="ECO:0000256" key="3">
    <source>
        <dbReference type="ARBA" id="ARBA00022553"/>
    </source>
</evidence>
<evidence type="ECO:0000313" key="5">
    <source>
        <dbReference type="EMBL" id="NER32465.1"/>
    </source>
</evidence>
<dbReference type="InterPro" id="IPR042099">
    <property type="entry name" value="ANL_N_sf"/>
</dbReference>
<evidence type="ECO:0000256" key="1">
    <source>
        <dbReference type="ARBA" id="ARBA00006432"/>
    </source>
</evidence>
<keyword evidence="3" id="KW-0597">Phosphoprotein</keyword>
<feature type="domain" description="Carrier" evidence="4">
    <location>
        <begin position="217"/>
        <end position="291"/>
    </location>
</feature>
<feature type="non-terminal residue" evidence="5">
    <location>
        <position position="1"/>
    </location>
</feature>
<dbReference type="SUPFAM" id="SSF47336">
    <property type="entry name" value="ACP-like"/>
    <property type="match status" value="1"/>
</dbReference>
<dbReference type="GO" id="GO:0031177">
    <property type="term" value="F:phosphopantetheine binding"/>
    <property type="evidence" value="ECO:0007669"/>
    <property type="project" value="InterPro"/>
</dbReference>
<comment type="similarity">
    <text evidence="1">Belongs to the ATP-dependent AMP-binding enzyme family.</text>
</comment>
<dbReference type="PROSITE" id="PS50075">
    <property type="entry name" value="CARRIER"/>
    <property type="match status" value="1"/>
</dbReference>
<dbReference type="InterPro" id="IPR045851">
    <property type="entry name" value="AMP-bd_C_sf"/>
</dbReference>
<accession>A0A6B3NNH5</accession>
<dbReference type="AlphaFoldDB" id="A0A6B3NNH5"/>
<dbReference type="InterPro" id="IPR020806">
    <property type="entry name" value="PKS_PP-bd"/>
</dbReference>
<keyword evidence="2" id="KW-0596">Phosphopantetheine</keyword>
<dbReference type="EMBL" id="JAAHFQ010001264">
    <property type="protein sequence ID" value="NER32465.1"/>
    <property type="molecule type" value="Genomic_DNA"/>
</dbReference>
<name>A0A6B3NNH5_9CYAN</name>
<dbReference type="Pfam" id="PF23024">
    <property type="entry name" value="AMP-dom_DIP2-like"/>
    <property type="match status" value="1"/>
</dbReference>
<dbReference type="GO" id="GO:0070566">
    <property type="term" value="F:adenylyltransferase activity"/>
    <property type="evidence" value="ECO:0007669"/>
    <property type="project" value="TreeGrafter"/>
</dbReference>
<sequence>HIVNSETGQRCEPDTVGEIWVSGPNVAQGYWSRPELSAHTFQAKLAGEAADQLFLRTGDLGFMRGGELFVTGRLKDLLIIRGRNHYPHDIEWVVEQAHIAIQPSCVAAVLLGEEHEAKLAITAEIKRSLRYNLNHEEVVQAIREAVAREHQLEVAAVALLNPTQTPRTSSGKIQRYLCRDIFTTNSPEPLFLWRKAERPLASADEPAQENDNRLTPQQLLHELREEFALFLNVEPEEIDNSKPLYAFGLGSIGAIALQTHLETTYDLKIPVNMFFDDLCLDEIVVEIMQLLPEPETDEDW</sequence>
<dbReference type="Gene3D" id="3.40.50.12780">
    <property type="entry name" value="N-terminal domain of ligase-like"/>
    <property type="match status" value="1"/>
</dbReference>